<reference evidence="3 4" key="1">
    <citation type="submission" date="2016-12" db="EMBL/GenBank/DDBJ databases">
        <authorList>
            <person name="Gulvik C.A."/>
        </authorList>
    </citation>
    <scope>NUCLEOTIDE SEQUENCE [LARGE SCALE GENOMIC DNA]</scope>
    <source>
        <strain evidence="2 4">12-5202</strain>
        <strain evidence="1 3">12-5291</strain>
    </source>
</reference>
<dbReference type="Proteomes" id="UP000188600">
    <property type="component" value="Unassembled WGS sequence"/>
</dbReference>
<dbReference type="PANTHER" id="PTHR35145:SF1">
    <property type="entry name" value="CYTOPLASMIC PROTEIN"/>
    <property type="match status" value="1"/>
</dbReference>
<evidence type="ECO:0000313" key="3">
    <source>
        <dbReference type="Proteomes" id="UP000188600"/>
    </source>
</evidence>
<dbReference type="InterPro" id="IPR015947">
    <property type="entry name" value="PUA-like_sf"/>
</dbReference>
<dbReference type="RefSeq" id="WP_076996327.1">
    <property type="nucleotide sequence ID" value="NZ_MSPR01000012.1"/>
</dbReference>
<dbReference type="PANTHER" id="PTHR35145">
    <property type="entry name" value="CYTOPLASMIC PROTEIN-RELATED"/>
    <property type="match status" value="1"/>
</dbReference>
<dbReference type="EMBL" id="MSPR01000012">
    <property type="protein sequence ID" value="ONK28294.1"/>
    <property type="molecule type" value="Genomic_DNA"/>
</dbReference>
<dbReference type="SUPFAM" id="SSF88697">
    <property type="entry name" value="PUA domain-like"/>
    <property type="match status" value="1"/>
</dbReference>
<accession>A0AB36JQI2</accession>
<evidence type="ECO:0008006" key="5">
    <source>
        <dbReference type="Google" id="ProtNLM"/>
    </source>
</evidence>
<dbReference type="InterPro" id="IPR007351">
    <property type="entry name" value="YjbR"/>
</dbReference>
<dbReference type="Proteomes" id="UP000188946">
    <property type="component" value="Unassembled WGS sequence"/>
</dbReference>
<dbReference type="Gene3D" id="3.90.1150.30">
    <property type="match status" value="1"/>
</dbReference>
<gene>
    <name evidence="2" type="ORF">BVE84_06910</name>
    <name evidence="1" type="ORF">BVE86_06730</name>
</gene>
<sequence>MLFEAPFFKDRIWQKARLIDYGFKEENGMWTFRQPFMDGHFEARIQIDSENQASAQVWDLDMEEEYHAFRIQHAVGSFIGEVRESYATILRQVVEACTEATLFQSPQGNRLVRYVAEHFQESPDYPFTKAPDIATLRHVANQKWYSLMTQVPWTVLGETDKEGSIDIVNIKVEVEQMEELLGKPGIYPAYHMSKKTWVSISLDDRLPDGVLFDLVSRSRRLVSPKTSLFPSGPCYWIIPANPKLYDIDTELQNEGQILWPQKPKIKVGDVVCIYMTAPIQAICYLCRVVESTILEEGKEYMRLELLRVLSDSVLPLSKMKRLGVRAVRGPRLATQECREVLEELLNQ</sequence>
<evidence type="ECO:0000313" key="1">
    <source>
        <dbReference type="EMBL" id="ONK26783.1"/>
    </source>
</evidence>
<name>A0AB36JQI2_9STRE</name>
<evidence type="ECO:0000313" key="4">
    <source>
        <dbReference type="Proteomes" id="UP000188946"/>
    </source>
</evidence>
<dbReference type="SUPFAM" id="SSF142906">
    <property type="entry name" value="YjbR-like"/>
    <property type="match status" value="1"/>
</dbReference>
<dbReference type="InterPro" id="IPR058532">
    <property type="entry name" value="YjbR/MT2646/Rv2570-like"/>
</dbReference>
<evidence type="ECO:0000313" key="2">
    <source>
        <dbReference type="EMBL" id="ONK28294.1"/>
    </source>
</evidence>
<proteinExistence type="predicted"/>
<dbReference type="AlphaFoldDB" id="A0AB36JQI2"/>
<keyword evidence="4" id="KW-1185">Reference proteome</keyword>
<comment type="caution">
    <text evidence="1">The sequence shown here is derived from an EMBL/GenBank/DDBJ whole genome shotgun (WGS) entry which is preliminary data.</text>
</comment>
<organism evidence="1 3">
    <name type="scientific">Streptococcus azizii</name>
    <dbReference type="NCBI Taxonomy" id="1579424"/>
    <lineage>
        <taxon>Bacteria</taxon>
        <taxon>Bacillati</taxon>
        <taxon>Bacillota</taxon>
        <taxon>Bacilli</taxon>
        <taxon>Lactobacillales</taxon>
        <taxon>Streptococcaceae</taxon>
        <taxon>Streptococcus</taxon>
    </lineage>
</organism>
<dbReference type="InterPro" id="IPR038056">
    <property type="entry name" value="YjbR-like_sf"/>
</dbReference>
<dbReference type="EMBL" id="MSPT01000013">
    <property type="protein sequence ID" value="ONK26783.1"/>
    <property type="molecule type" value="Genomic_DNA"/>
</dbReference>
<protein>
    <recommendedName>
        <fullName evidence="5">MmcQ family protein</fullName>
    </recommendedName>
</protein>
<dbReference type="Pfam" id="PF04237">
    <property type="entry name" value="YjbR"/>
    <property type="match status" value="1"/>
</dbReference>